<dbReference type="GeneID" id="85227349"/>
<feature type="compositionally biased region" description="Basic residues" evidence="1">
    <location>
        <begin position="399"/>
        <end position="410"/>
    </location>
</feature>
<dbReference type="GO" id="GO:0180022">
    <property type="term" value="C:RQC-trigger complex"/>
    <property type="evidence" value="ECO:0007669"/>
    <property type="project" value="InterPro"/>
</dbReference>
<feature type="region of interest" description="Disordered" evidence="1">
    <location>
        <begin position="63"/>
        <end position="114"/>
    </location>
</feature>
<accession>A0AAF0JBY1</accession>
<name>A0AAF0JBY1_9BASI</name>
<dbReference type="Pfam" id="PF06221">
    <property type="entry name" value="zf-C2HC5"/>
    <property type="match status" value="1"/>
</dbReference>
<feature type="compositionally biased region" description="Basic and acidic residues" evidence="1">
    <location>
        <begin position="215"/>
        <end position="230"/>
    </location>
</feature>
<evidence type="ECO:0000313" key="3">
    <source>
        <dbReference type="EMBL" id="WFD40710.1"/>
    </source>
</evidence>
<feature type="compositionally biased region" description="Low complexity" evidence="1">
    <location>
        <begin position="97"/>
        <end position="113"/>
    </location>
</feature>
<organism evidence="3 4">
    <name type="scientific">Malassezia japonica</name>
    <dbReference type="NCBI Taxonomy" id="223818"/>
    <lineage>
        <taxon>Eukaryota</taxon>
        <taxon>Fungi</taxon>
        <taxon>Dikarya</taxon>
        <taxon>Basidiomycota</taxon>
        <taxon>Ustilaginomycotina</taxon>
        <taxon>Malasseziomycetes</taxon>
        <taxon>Malasseziales</taxon>
        <taxon>Malasseziaceae</taxon>
        <taxon>Malassezia</taxon>
    </lineage>
</organism>
<feature type="region of interest" description="Disordered" evidence="1">
    <location>
        <begin position="372"/>
        <end position="410"/>
    </location>
</feature>
<feature type="domain" description="TRIP4/RQT4 C2HC5-type zinc finger" evidence="2">
    <location>
        <begin position="145"/>
        <end position="202"/>
    </location>
</feature>
<dbReference type="GO" id="GO:0072344">
    <property type="term" value="P:rescue of stalled ribosome"/>
    <property type="evidence" value="ECO:0007669"/>
    <property type="project" value="InterPro"/>
</dbReference>
<keyword evidence="4" id="KW-1185">Reference proteome</keyword>
<proteinExistence type="predicted"/>
<dbReference type="AlphaFoldDB" id="A0AAF0JBY1"/>
<dbReference type="InterPro" id="IPR009349">
    <property type="entry name" value="TRIP4/RQT4_C2HC5_Znf"/>
</dbReference>
<dbReference type="Proteomes" id="UP001217754">
    <property type="component" value="Chromosome 7"/>
</dbReference>
<feature type="region of interest" description="Disordered" evidence="1">
    <location>
        <begin position="215"/>
        <end position="259"/>
    </location>
</feature>
<protein>
    <recommendedName>
        <fullName evidence="2">TRIP4/RQT4 C2HC5-type zinc finger domain-containing protein</fullName>
    </recommendedName>
</protein>
<reference evidence="3" key="1">
    <citation type="submission" date="2023-03" db="EMBL/GenBank/DDBJ databases">
        <title>Mating type loci evolution in Malassezia.</title>
        <authorList>
            <person name="Coelho M.A."/>
        </authorList>
    </citation>
    <scope>NUCLEOTIDE SEQUENCE</scope>
    <source>
        <strain evidence="3">CBS 9431</strain>
    </source>
</reference>
<feature type="region of interest" description="Disordered" evidence="1">
    <location>
        <begin position="271"/>
        <end position="292"/>
    </location>
</feature>
<dbReference type="GO" id="GO:0008270">
    <property type="term" value="F:zinc ion binding"/>
    <property type="evidence" value="ECO:0007669"/>
    <property type="project" value="InterPro"/>
</dbReference>
<gene>
    <name evidence="3" type="ORF">MJAP1_003698</name>
</gene>
<sequence length="410" mass="43943">MRRGKLDEALGALLGLDHETVTEQVIPYLSTHTTPKMLRLYLQDLIGTSPEAKELTEQYVADRFPKEAPPQPTVEPKHESPRKAHAKPVRVTPSNVASALAASESSAPRSLPPTKEMLELDAAFAMLSMEPTSKEAAAHIPTSRRLCLCQGEKHALAPYAPLCVSCGLILCSALVPAPISPHSACPSCSASPIVPPHTRTQLLSEMVDTREQLVEEQQSREAERRAEVARQRGAGVDSAFPTLGQAPAPTPAAGASKRSRVLHLDMKTHKVTVSRPKEKPKAKQAAVPTSHTAELHTTAEDGSGLVHDYEDDGFRTHYITATPAPAAGPAHGWAAVQPTPLRYVAAESRPAPLAPICSEVYTEVPDLATLLQRKPPGSSADTQRRSKNSAINAGVARAQGRKTGKPSKKR</sequence>
<evidence type="ECO:0000313" key="4">
    <source>
        <dbReference type="Proteomes" id="UP001217754"/>
    </source>
</evidence>
<evidence type="ECO:0000256" key="1">
    <source>
        <dbReference type="SAM" id="MobiDB-lite"/>
    </source>
</evidence>
<feature type="compositionally biased region" description="Low complexity" evidence="1">
    <location>
        <begin position="231"/>
        <end position="255"/>
    </location>
</feature>
<dbReference type="GO" id="GO:0005634">
    <property type="term" value="C:nucleus"/>
    <property type="evidence" value="ECO:0007669"/>
    <property type="project" value="InterPro"/>
</dbReference>
<dbReference type="RefSeq" id="XP_060123607.1">
    <property type="nucleotide sequence ID" value="XM_060267624.1"/>
</dbReference>
<dbReference type="EMBL" id="CP119964">
    <property type="protein sequence ID" value="WFD40710.1"/>
    <property type="molecule type" value="Genomic_DNA"/>
</dbReference>
<evidence type="ECO:0000259" key="2">
    <source>
        <dbReference type="Pfam" id="PF06221"/>
    </source>
</evidence>